<reference evidence="3" key="1">
    <citation type="journal article" date="2020" name="Cell">
        <title>Large-Scale Comparative Analyses of Tick Genomes Elucidate Their Genetic Diversity and Vector Capacities.</title>
        <authorList>
            <consortium name="Tick Genome and Microbiome Consortium (TIGMIC)"/>
            <person name="Jia N."/>
            <person name="Wang J."/>
            <person name="Shi W."/>
            <person name="Du L."/>
            <person name="Sun Y."/>
            <person name="Zhan W."/>
            <person name="Jiang J.F."/>
            <person name="Wang Q."/>
            <person name="Zhang B."/>
            <person name="Ji P."/>
            <person name="Bell-Sakyi L."/>
            <person name="Cui X.M."/>
            <person name="Yuan T.T."/>
            <person name="Jiang B.G."/>
            <person name="Yang W.F."/>
            <person name="Lam T.T."/>
            <person name="Chang Q.C."/>
            <person name="Ding S.J."/>
            <person name="Wang X.J."/>
            <person name="Zhu J.G."/>
            <person name="Ruan X.D."/>
            <person name="Zhao L."/>
            <person name="Wei J.T."/>
            <person name="Ye R.Z."/>
            <person name="Que T.C."/>
            <person name="Du C.H."/>
            <person name="Zhou Y.H."/>
            <person name="Cheng J.X."/>
            <person name="Dai P.F."/>
            <person name="Guo W.B."/>
            <person name="Han X.H."/>
            <person name="Huang E.J."/>
            <person name="Li L.F."/>
            <person name="Wei W."/>
            <person name="Gao Y.C."/>
            <person name="Liu J.Z."/>
            <person name="Shao H.Z."/>
            <person name="Wang X."/>
            <person name="Wang C.C."/>
            <person name="Yang T.C."/>
            <person name="Huo Q.B."/>
            <person name="Li W."/>
            <person name="Chen H.Y."/>
            <person name="Chen S.E."/>
            <person name="Zhou L.G."/>
            <person name="Ni X.B."/>
            <person name="Tian J.H."/>
            <person name="Sheng Y."/>
            <person name="Liu T."/>
            <person name="Pan Y.S."/>
            <person name="Xia L.Y."/>
            <person name="Li J."/>
            <person name="Zhao F."/>
            <person name="Cao W.C."/>
        </authorList>
    </citation>
    <scope>NUCLEOTIDE SEQUENCE</scope>
    <source>
        <strain evidence="3">Rsan-2018</strain>
    </source>
</reference>
<evidence type="ECO:0000256" key="2">
    <source>
        <dbReference type="ARBA" id="ARBA00023180"/>
    </source>
</evidence>
<keyword evidence="4" id="KW-1185">Reference proteome</keyword>
<dbReference type="PANTHER" id="PTHR10340:SF34">
    <property type="entry name" value="SPHINGOMYELIN PHOSPHODIESTERASE"/>
    <property type="match status" value="1"/>
</dbReference>
<sequence>MKVSFAKQLQRLEQPVQKWMNGGQDAPTALWLFNECRWLLYNSTDPNGQLQWLATELHRAEASEEKVYIIGHVAPVKIECIPVWADNFRRIVNR</sequence>
<evidence type="ECO:0000313" key="4">
    <source>
        <dbReference type="Proteomes" id="UP000821837"/>
    </source>
</evidence>
<keyword evidence="2" id="KW-0325">Glycoprotein</keyword>
<dbReference type="PANTHER" id="PTHR10340">
    <property type="entry name" value="SPHINGOMYELIN PHOSPHODIESTERASE"/>
    <property type="match status" value="1"/>
</dbReference>
<dbReference type="GO" id="GO:0046513">
    <property type="term" value="P:ceramide biosynthetic process"/>
    <property type="evidence" value="ECO:0007669"/>
    <property type="project" value="TreeGrafter"/>
</dbReference>
<evidence type="ECO:0000313" key="3">
    <source>
        <dbReference type="EMBL" id="KAH7986434.1"/>
    </source>
</evidence>
<dbReference type="EMBL" id="JABSTV010000439">
    <property type="protein sequence ID" value="KAH7986434.1"/>
    <property type="molecule type" value="Genomic_DNA"/>
</dbReference>
<dbReference type="Gene3D" id="3.60.21.10">
    <property type="match status" value="1"/>
</dbReference>
<comment type="caution">
    <text evidence="3">The sequence shown here is derived from an EMBL/GenBank/DDBJ whole genome shotgun (WGS) entry which is preliminary data.</text>
</comment>
<dbReference type="GO" id="GO:0005615">
    <property type="term" value="C:extracellular space"/>
    <property type="evidence" value="ECO:0007669"/>
    <property type="project" value="TreeGrafter"/>
</dbReference>
<evidence type="ECO:0000256" key="1">
    <source>
        <dbReference type="ARBA" id="ARBA00022801"/>
    </source>
</evidence>
<dbReference type="GO" id="GO:0005764">
    <property type="term" value="C:lysosome"/>
    <property type="evidence" value="ECO:0007669"/>
    <property type="project" value="TreeGrafter"/>
</dbReference>
<proteinExistence type="predicted"/>
<gene>
    <name evidence="3" type="ORF">HPB52_024973</name>
</gene>
<dbReference type="GO" id="GO:0006685">
    <property type="term" value="P:sphingomyelin catabolic process"/>
    <property type="evidence" value="ECO:0007669"/>
    <property type="project" value="TreeGrafter"/>
</dbReference>
<protein>
    <submittedName>
        <fullName evidence="3">Uncharacterized protein</fullName>
    </submittedName>
</protein>
<dbReference type="Proteomes" id="UP000821837">
    <property type="component" value="Unassembled WGS sequence"/>
</dbReference>
<reference evidence="3" key="2">
    <citation type="submission" date="2021-09" db="EMBL/GenBank/DDBJ databases">
        <authorList>
            <person name="Jia N."/>
            <person name="Wang J."/>
            <person name="Shi W."/>
            <person name="Du L."/>
            <person name="Sun Y."/>
            <person name="Zhan W."/>
            <person name="Jiang J."/>
            <person name="Wang Q."/>
            <person name="Zhang B."/>
            <person name="Ji P."/>
            <person name="Sakyi L.B."/>
            <person name="Cui X."/>
            <person name="Yuan T."/>
            <person name="Jiang B."/>
            <person name="Yang W."/>
            <person name="Lam T.T.-Y."/>
            <person name="Chang Q."/>
            <person name="Ding S."/>
            <person name="Wang X."/>
            <person name="Zhu J."/>
            <person name="Ruan X."/>
            <person name="Zhao L."/>
            <person name="Wei J."/>
            <person name="Que T."/>
            <person name="Du C."/>
            <person name="Cheng J."/>
            <person name="Dai P."/>
            <person name="Han X."/>
            <person name="Huang E."/>
            <person name="Gao Y."/>
            <person name="Liu J."/>
            <person name="Shao H."/>
            <person name="Ye R."/>
            <person name="Li L."/>
            <person name="Wei W."/>
            <person name="Wang X."/>
            <person name="Wang C."/>
            <person name="Huo Q."/>
            <person name="Li W."/>
            <person name="Guo W."/>
            <person name="Chen H."/>
            <person name="Chen S."/>
            <person name="Zhou L."/>
            <person name="Zhou L."/>
            <person name="Ni X."/>
            <person name="Tian J."/>
            <person name="Zhou Y."/>
            <person name="Sheng Y."/>
            <person name="Liu T."/>
            <person name="Pan Y."/>
            <person name="Xia L."/>
            <person name="Li J."/>
            <person name="Zhao F."/>
            <person name="Cao W."/>
        </authorList>
    </citation>
    <scope>NUCLEOTIDE SEQUENCE</scope>
    <source>
        <strain evidence="3">Rsan-2018</strain>
        <tissue evidence="3">Larvae</tissue>
    </source>
</reference>
<dbReference type="GO" id="GO:0016020">
    <property type="term" value="C:membrane"/>
    <property type="evidence" value="ECO:0007669"/>
    <property type="project" value="GOC"/>
</dbReference>
<dbReference type="GO" id="GO:0061750">
    <property type="term" value="F:acid sphingomyelin phosphodiesterase activity"/>
    <property type="evidence" value="ECO:0007669"/>
    <property type="project" value="TreeGrafter"/>
</dbReference>
<dbReference type="AlphaFoldDB" id="A0A9D4TDN5"/>
<name>A0A9D4TDN5_RHISA</name>
<dbReference type="InterPro" id="IPR029052">
    <property type="entry name" value="Metallo-depent_PP-like"/>
</dbReference>
<organism evidence="3 4">
    <name type="scientific">Rhipicephalus sanguineus</name>
    <name type="common">Brown dog tick</name>
    <name type="synonym">Ixodes sanguineus</name>
    <dbReference type="NCBI Taxonomy" id="34632"/>
    <lineage>
        <taxon>Eukaryota</taxon>
        <taxon>Metazoa</taxon>
        <taxon>Ecdysozoa</taxon>
        <taxon>Arthropoda</taxon>
        <taxon>Chelicerata</taxon>
        <taxon>Arachnida</taxon>
        <taxon>Acari</taxon>
        <taxon>Parasitiformes</taxon>
        <taxon>Ixodida</taxon>
        <taxon>Ixodoidea</taxon>
        <taxon>Ixodidae</taxon>
        <taxon>Rhipicephalinae</taxon>
        <taxon>Rhipicephalus</taxon>
        <taxon>Rhipicephalus</taxon>
    </lineage>
</organism>
<dbReference type="SUPFAM" id="SSF56300">
    <property type="entry name" value="Metallo-dependent phosphatases"/>
    <property type="match status" value="1"/>
</dbReference>
<accession>A0A9D4TDN5</accession>
<keyword evidence="1" id="KW-0378">Hydrolase</keyword>